<protein>
    <submittedName>
        <fullName evidence="2">Transposase</fullName>
    </submittedName>
</protein>
<comment type="caution">
    <text evidence="2">The sequence shown here is derived from an EMBL/GenBank/DDBJ whole genome shotgun (WGS) entry which is preliminary data.</text>
</comment>
<reference evidence="2" key="1">
    <citation type="submission" date="2023-07" db="EMBL/GenBank/DDBJ databases">
        <title>The genome sequence of Rhodocytophaga aerolata KACC 12507.</title>
        <authorList>
            <person name="Zhang X."/>
        </authorList>
    </citation>
    <scope>NUCLEOTIDE SEQUENCE</scope>
    <source>
        <strain evidence="2">KACC 12507</strain>
    </source>
</reference>
<name>A0ABT8RI00_9BACT</name>
<dbReference type="Proteomes" id="UP001168528">
    <property type="component" value="Unassembled WGS sequence"/>
</dbReference>
<sequence>MVVEPLAGKREVFIKEDHSAQSWAEVVTFIAVQMYPDAKKITIVQDNLSAHARHALYELHPPQQAREILQRIEFVHTPKHGSWLNVAEIELSILSRQCLSERIPDKESLKQQVQAWQDNRNNRTACIDWQFTTKDARIKFKRLYPIL</sequence>
<dbReference type="Pfam" id="PF13358">
    <property type="entry name" value="DDE_3"/>
    <property type="match status" value="1"/>
</dbReference>
<proteinExistence type="predicted"/>
<keyword evidence="3" id="KW-1185">Reference proteome</keyword>
<evidence type="ECO:0000259" key="1">
    <source>
        <dbReference type="Pfam" id="PF13358"/>
    </source>
</evidence>
<feature type="domain" description="Tc1-like transposase DDE" evidence="1">
    <location>
        <begin position="10"/>
        <end position="110"/>
    </location>
</feature>
<accession>A0ABT8RI00</accession>
<gene>
    <name evidence="2" type="ORF">Q0590_35305</name>
</gene>
<evidence type="ECO:0000313" key="2">
    <source>
        <dbReference type="EMBL" id="MDO1451594.1"/>
    </source>
</evidence>
<evidence type="ECO:0000313" key="3">
    <source>
        <dbReference type="Proteomes" id="UP001168528"/>
    </source>
</evidence>
<dbReference type="InterPro" id="IPR038717">
    <property type="entry name" value="Tc1-like_DDE_dom"/>
</dbReference>
<dbReference type="EMBL" id="JAUKPO010000069">
    <property type="protein sequence ID" value="MDO1451594.1"/>
    <property type="molecule type" value="Genomic_DNA"/>
</dbReference>
<organism evidence="2 3">
    <name type="scientific">Rhodocytophaga aerolata</name>
    <dbReference type="NCBI Taxonomy" id="455078"/>
    <lineage>
        <taxon>Bacteria</taxon>
        <taxon>Pseudomonadati</taxon>
        <taxon>Bacteroidota</taxon>
        <taxon>Cytophagia</taxon>
        <taxon>Cytophagales</taxon>
        <taxon>Rhodocytophagaceae</taxon>
        <taxon>Rhodocytophaga</taxon>
    </lineage>
</organism>
<dbReference type="RefSeq" id="WP_302042391.1">
    <property type="nucleotide sequence ID" value="NZ_JAUKPO010000069.1"/>
</dbReference>